<dbReference type="SUPFAM" id="SSF55347">
    <property type="entry name" value="Glyceraldehyde-3-phosphate dehydrogenase-like, C-terminal domain"/>
    <property type="match status" value="1"/>
</dbReference>
<dbReference type="SUPFAM" id="SSF51735">
    <property type="entry name" value="NAD(P)-binding Rossmann-fold domains"/>
    <property type="match status" value="1"/>
</dbReference>
<dbReference type="HOGENOM" id="CLU_023194_1_0_9"/>
<dbReference type="InterPro" id="IPR000683">
    <property type="entry name" value="Gfo/Idh/MocA-like_OxRdtase_N"/>
</dbReference>
<sequence>MEKQRKSCVKFYIRKKGMIKALIKRRIAMKCALIGCGRISTNHVKAIINNNLELIAVCDIVPEHMEKVLKEHSLQDNQNIRRYTDYKKLLKENQLDLVGIATESGLHAEIAISCIEHGTHVIIEKPMAMSIEDANRIIKISEARHIKVSACHQNRFNIAVQEMRKAVESGRFGKLSHGSVHVRWNRGVDYYRQAPWRGTWAQDGGALMNQCIHGIDLLRWMLGDDIEEVYGVTRQQFHHYLEAEDIGMAVVKFKNGAVATIEGTTNVYPHNLEETLYLFGENGTVKLGGKSTNNIDVWDFADESDLDDKNKGLKEETSNVYGNGHTSLYADMIEAIENDRKPYVDAYAGKNALELVLAIYRSQKEGKPVKFPLKDFASVDMTGEF</sequence>
<dbReference type="EMBL" id="ABYI02000023">
    <property type="protein sequence ID" value="EEG73551.1"/>
    <property type="molecule type" value="Genomic_DNA"/>
</dbReference>
<protein>
    <submittedName>
        <fullName evidence="4">Oxidoreductase, NAD-binding domain protein</fullName>
    </submittedName>
</protein>
<accession>C0C2C7</accession>
<dbReference type="InterPro" id="IPR004104">
    <property type="entry name" value="Gfo/Idh/MocA-like_OxRdtase_C"/>
</dbReference>
<dbReference type="eggNOG" id="COG0673">
    <property type="taxonomic scope" value="Bacteria"/>
</dbReference>
<dbReference type="Pfam" id="PF01408">
    <property type="entry name" value="GFO_IDH_MocA"/>
    <property type="match status" value="1"/>
</dbReference>
<dbReference type="AlphaFoldDB" id="C0C2C7"/>
<dbReference type="PANTHER" id="PTHR43249">
    <property type="entry name" value="UDP-N-ACETYL-2-AMINO-2-DEOXY-D-GLUCURONATE OXIDASE"/>
    <property type="match status" value="1"/>
</dbReference>
<comment type="similarity">
    <text evidence="1">Belongs to the Gfo/Idh/MocA family.</text>
</comment>
<dbReference type="Gene3D" id="3.40.50.720">
    <property type="entry name" value="NAD(P)-binding Rossmann-like Domain"/>
    <property type="match status" value="1"/>
</dbReference>
<reference evidence="4" key="2">
    <citation type="submission" date="2013-06" db="EMBL/GenBank/DDBJ databases">
        <title>Draft genome sequence of Clostridium hylemonae (DSM 15053).</title>
        <authorList>
            <person name="Sudarsanam P."/>
            <person name="Ley R."/>
            <person name="Guruge J."/>
            <person name="Turnbaugh P.J."/>
            <person name="Mahowald M."/>
            <person name="Liep D."/>
            <person name="Gordon J."/>
        </authorList>
    </citation>
    <scope>NUCLEOTIDE SEQUENCE</scope>
    <source>
        <strain evidence="4">DSM 15053</strain>
    </source>
</reference>
<dbReference type="GO" id="GO:0000166">
    <property type="term" value="F:nucleotide binding"/>
    <property type="evidence" value="ECO:0007669"/>
    <property type="project" value="InterPro"/>
</dbReference>
<name>C0C2C7_9FIRM</name>
<dbReference type="Gene3D" id="3.30.360.10">
    <property type="entry name" value="Dihydrodipicolinate Reductase, domain 2"/>
    <property type="match status" value="1"/>
</dbReference>
<evidence type="ECO:0000313" key="5">
    <source>
        <dbReference type="Proteomes" id="UP000004893"/>
    </source>
</evidence>
<dbReference type="STRING" id="553973.CLOHYLEM_06233"/>
<feature type="domain" description="Gfo/Idh/MocA-like oxidoreductase C-terminal" evidence="3">
    <location>
        <begin position="164"/>
        <end position="370"/>
    </location>
</feature>
<proteinExistence type="inferred from homology"/>
<evidence type="ECO:0000259" key="3">
    <source>
        <dbReference type="Pfam" id="PF02894"/>
    </source>
</evidence>
<organism evidence="4 5">
    <name type="scientific">[Clostridium] hylemonae DSM 15053</name>
    <dbReference type="NCBI Taxonomy" id="553973"/>
    <lineage>
        <taxon>Bacteria</taxon>
        <taxon>Bacillati</taxon>
        <taxon>Bacillota</taxon>
        <taxon>Clostridia</taxon>
        <taxon>Lachnospirales</taxon>
        <taxon>Lachnospiraceae</taxon>
    </lineage>
</organism>
<evidence type="ECO:0000256" key="1">
    <source>
        <dbReference type="ARBA" id="ARBA00010928"/>
    </source>
</evidence>
<comment type="caution">
    <text evidence="4">The sequence shown here is derived from an EMBL/GenBank/DDBJ whole genome shotgun (WGS) entry which is preliminary data.</text>
</comment>
<feature type="domain" description="Gfo/Idh/MocA-like oxidoreductase N-terminal" evidence="2">
    <location>
        <begin position="29"/>
        <end position="149"/>
    </location>
</feature>
<dbReference type="Pfam" id="PF02894">
    <property type="entry name" value="GFO_IDH_MocA_C"/>
    <property type="match status" value="1"/>
</dbReference>
<keyword evidence="5" id="KW-1185">Reference proteome</keyword>
<dbReference type="InterPro" id="IPR052515">
    <property type="entry name" value="Gfo/Idh/MocA_Oxidoreductase"/>
</dbReference>
<reference evidence="4" key="1">
    <citation type="submission" date="2009-02" db="EMBL/GenBank/DDBJ databases">
        <authorList>
            <person name="Fulton L."/>
            <person name="Clifton S."/>
            <person name="Fulton B."/>
            <person name="Xu J."/>
            <person name="Minx P."/>
            <person name="Pepin K.H."/>
            <person name="Johnson M."/>
            <person name="Bhonagiri V."/>
            <person name="Nash W.E."/>
            <person name="Mardis E.R."/>
            <person name="Wilson R.K."/>
        </authorList>
    </citation>
    <scope>NUCLEOTIDE SEQUENCE [LARGE SCALE GENOMIC DNA]</scope>
    <source>
        <strain evidence="4">DSM 15053</strain>
    </source>
</reference>
<evidence type="ECO:0000259" key="2">
    <source>
        <dbReference type="Pfam" id="PF01408"/>
    </source>
</evidence>
<dbReference type="Proteomes" id="UP000004893">
    <property type="component" value="Unassembled WGS sequence"/>
</dbReference>
<evidence type="ECO:0000313" key="4">
    <source>
        <dbReference type="EMBL" id="EEG73551.1"/>
    </source>
</evidence>
<gene>
    <name evidence="4" type="ORF">CLOHYLEM_06233</name>
</gene>
<dbReference type="InterPro" id="IPR036291">
    <property type="entry name" value="NAD(P)-bd_dom_sf"/>
</dbReference>
<dbReference type="PANTHER" id="PTHR43249:SF1">
    <property type="entry name" value="D-GLUCOSIDE 3-DEHYDROGENASE"/>
    <property type="match status" value="1"/>
</dbReference>